<evidence type="ECO:0000313" key="1">
    <source>
        <dbReference type="EMBL" id="EAN76702.1"/>
    </source>
</evidence>
<proteinExistence type="predicted"/>
<dbReference type="Proteomes" id="UP000008524">
    <property type="component" value="Chromosome 9"/>
</dbReference>
<dbReference type="GeneID" id="3659900"/>
<organism evidence="1 2">
    <name type="scientific">Trypanosoma brucei brucei (strain 927/4 GUTat10.1)</name>
    <dbReference type="NCBI Taxonomy" id="185431"/>
    <lineage>
        <taxon>Eukaryota</taxon>
        <taxon>Discoba</taxon>
        <taxon>Euglenozoa</taxon>
        <taxon>Kinetoplastea</taxon>
        <taxon>Metakinetoplastina</taxon>
        <taxon>Trypanosomatida</taxon>
        <taxon>Trypanosomatidae</taxon>
        <taxon>Trypanosoma</taxon>
    </lineage>
</organism>
<dbReference type="PaxDb" id="5691-EAN76702"/>
<dbReference type="AlphaFoldDB" id="Q38ER8"/>
<dbReference type="EMBL" id="CM000207">
    <property type="protein sequence ID" value="EAN76702.1"/>
    <property type="molecule type" value="Genomic_DNA"/>
</dbReference>
<gene>
    <name evidence="1" type="ORF">Tb09.160.4890</name>
</gene>
<reference evidence="1 2" key="1">
    <citation type="journal article" date="2005" name="Science">
        <title>Comparative genomics of trypanosomatid parasitic protozoa.</title>
        <authorList>
            <person name="El-Sayed N.M."/>
            <person name="Myler P.J."/>
            <person name="Blandin G."/>
            <person name="Berriman M."/>
            <person name="Crabtree J."/>
            <person name="Aggarwal G."/>
            <person name="Caler E."/>
            <person name="Renauld H."/>
            <person name="Worthey E.A."/>
            <person name="Hertz-Fowler C."/>
            <person name="Ghedin E."/>
            <person name="Peacock C."/>
            <person name="Bartholomeu D.C."/>
            <person name="Haas B.J."/>
            <person name="Tran A.N."/>
            <person name="Wortman J.R."/>
            <person name="Alsmark U.C."/>
            <person name="Angiuoli S."/>
            <person name="Anupama A."/>
            <person name="Badger J."/>
            <person name="Bringaud F."/>
            <person name="Cadag E."/>
            <person name="Carlton J.M."/>
            <person name="Cerqueira G.C."/>
            <person name="Creasy T."/>
            <person name="Delcher A.L."/>
            <person name="Djikeng A."/>
            <person name="Embley T.M."/>
            <person name="Hauser C."/>
            <person name="Ivens A.C."/>
            <person name="Kummerfeld S.K."/>
            <person name="Pereira-Leal J.B."/>
            <person name="Nilsson D."/>
            <person name="Peterson J."/>
            <person name="Salzberg S.L."/>
            <person name="Shallom J."/>
            <person name="Silva J.C."/>
            <person name="Sundaram J."/>
            <person name="Westenberger S."/>
            <person name="White O."/>
            <person name="Melville S.E."/>
            <person name="Donelson J.E."/>
            <person name="Andersson B."/>
            <person name="Stuart K.D."/>
            <person name="Hall N."/>
        </authorList>
    </citation>
    <scope>NUCLEOTIDE SEQUENCE [LARGE SCALE GENOMIC DNA]</scope>
    <source>
        <strain evidence="1 2">927/4 GUTat10.1</strain>
    </source>
</reference>
<dbReference type="InParanoid" id="Q38ER8"/>
<dbReference type="RefSeq" id="XP_827032.1">
    <property type="nucleotide sequence ID" value="XM_821939.1"/>
</dbReference>
<sequence>MHHPQLAATGRENHGVPVFPSSHMLTSLQQELKEGKTAISHWKRVRQGPLFLPGTTSVRVVPLIKRHLAMRGRGKPSSVVVPFGFWFYCWGREYKAMGKKLCAFTLFFFLGVCGGGREFIAAPWATHRIGEGAHAFPTESHVLYWLHGIQERIKGFSQLVVTKVRNTVRIVS</sequence>
<protein>
    <submittedName>
        <fullName evidence="1">Uncharacterized protein</fullName>
    </submittedName>
</protein>
<reference evidence="1 2" key="2">
    <citation type="journal article" date="2005" name="Science">
        <title>The genome of the African trypanosome Trypanosoma brucei.</title>
        <authorList>
            <person name="Berriman M."/>
            <person name="Ghedin E."/>
            <person name="Hertz-Fowler C."/>
            <person name="Blandin G."/>
            <person name="Renauld H."/>
            <person name="Bartholomeu D.C."/>
            <person name="Lennard N.J."/>
            <person name="Caler E."/>
            <person name="Hamlin N.E."/>
            <person name="Haas B."/>
            <person name="Bohme U."/>
            <person name="Hannick L."/>
            <person name="Aslett M.A."/>
            <person name="Shallom J."/>
            <person name="Marcello L."/>
            <person name="Hou L."/>
            <person name="Wickstead B."/>
            <person name="Alsmark U.C."/>
            <person name="Arrowsmith C."/>
            <person name="Atkin R.J."/>
            <person name="Barron A.J."/>
            <person name="Bringaud F."/>
            <person name="Brooks K."/>
            <person name="Carrington M."/>
            <person name="Cherevach I."/>
            <person name="Chillingworth T.J."/>
            <person name="Churcher C."/>
            <person name="Clark L.N."/>
            <person name="Corton C.H."/>
            <person name="Cronin A."/>
            <person name="Davies R.M."/>
            <person name="Doggett J."/>
            <person name="Djikeng A."/>
            <person name="Feldblyum T."/>
            <person name="Field M.C."/>
            <person name="Fraser A."/>
            <person name="Goodhead I."/>
            <person name="Hance Z."/>
            <person name="Harper D."/>
            <person name="Harris B.R."/>
            <person name="Hauser H."/>
            <person name="Hostetler J."/>
            <person name="Ivens A."/>
            <person name="Jagels K."/>
            <person name="Johnson D."/>
            <person name="Johnson J."/>
            <person name="Jones K."/>
            <person name="Kerhornou A.X."/>
            <person name="Koo H."/>
            <person name="Larke N."/>
            <person name="Landfear S."/>
            <person name="Larkin C."/>
            <person name="Leech V."/>
            <person name="Line A."/>
            <person name="Lord A."/>
            <person name="Macleod A."/>
            <person name="Mooney P.J."/>
            <person name="Moule S."/>
            <person name="Martin D.M."/>
            <person name="Morgan G.W."/>
            <person name="Mungall K."/>
            <person name="Norbertczak H."/>
            <person name="Ormond D."/>
            <person name="Pai G."/>
            <person name="Peacock C.S."/>
            <person name="Peterson J."/>
            <person name="Quail M.A."/>
            <person name="Rabbinowitsch E."/>
            <person name="Rajandream M.A."/>
            <person name="Reitter C."/>
            <person name="Salzberg S.L."/>
            <person name="Sanders M."/>
            <person name="Schobel S."/>
            <person name="Sharp S."/>
            <person name="Simmonds M."/>
            <person name="Simpson A.J."/>
            <person name="Tallon L."/>
            <person name="Turner C.M."/>
            <person name="Tait A."/>
            <person name="Tivey A.R."/>
            <person name="Van Aken S."/>
            <person name="Walker D."/>
            <person name="Wanless D."/>
            <person name="Wang S."/>
            <person name="White B."/>
            <person name="White O."/>
            <person name="Whitehead S."/>
            <person name="Woodward J."/>
            <person name="Wortman J."/>
            <person name="Adams M.D."/>
            <person name="Embley T.M."/>
            <person name="Gull K."/>
            <person name="Ullu E."/>
            <person name="Barry J.D."/>
            <person name="Fairlamb A.H."/>
            <person name="Opperdoes F."/>
            <person name="Barrell B.G."/>
            <person name="Donelson J.E."/>
            <person name="Hall N."/>
            <person name="Fraser C.M."/>
            <person name="Melville S.E."/>
            <person name="El-Sayed N.M."/>
        </authorList>
    </citation>
    <scope>NUCLEOTIDE SEQUENCE [LARGE SCALE GENOMIC DNA]</scope>
    <source>
        <strain evidence="1 2">927/4 GUTat10.1</strain>
    </source>
</reference>
<name>Q38ER8_TRYB2</name>
<keyword evidence="2" id="KW-1185">Reference proteome</keyword>
<evidence type="ECO:0000313" key="2">
    <source>
        <dbReference type="Proteomes" id="UP000008524"/>
    </source>
</evidence>
<accession>Q38ER8</accession>
<dbReference type="KEGG" id="tbr:Tb09.160.4890"/>